<dbReference type="GO" id="GO:0006644">
    <property type="term" value="P:phospholipid metabolic process"/>
    <property type="evidence" value="ECO:0007669"/>
    <property type="project" value="InterPro"/>
</dbReference>
<comment type="similarity">
    <text evidence="2">Belongs to the PA-phosphatase related phosphoesterase family.</text>
</comment>
<name>A0AAD5S8A8_9FUNG</name>
<evidence type="ECO:0000313" key="9">
    <source>
        <dbReference type="Proteomes" id="UP001212841"/>
    </source>
</evidence>
<dbReference type="Proteomes" id="UP001212841">
    <property type="component" value="Unassembled WGS sequence"/>
</dbReference>
<comment type="caution">
    <text evidence="8">The sequence shown here is derived from an EMBL/GenBank/DDBJ whole genome shotgun (WGS) entry which is preliminary data.</text>
</comment>
<gene>
    <name evidence="8" type="ORF">HK097_009883</name>
</gene>
<feature type="transmembrane region" description="Helical" evidence="6">
    <location>
        <begin position="77"/>
        <end position="95"/>
    </location>
</feature>
<comment type="subcellular location">
    <subcellularLocation>
        <location evidence="1">Membrane</location>
        <topology evidence="1">Multi-pass membrane protein</topology>
    </subcellularLocation>
</comment>
<dbReference type="SUPFAM" id="SSF48317">
    <property type="entry name" value="Acid phosphatase/Vanadium-dependent haloperoxidase"/>
    <property type="match status" value="1"/>
</dbReference>
<evidence type="ECO:0000256" key="3">
    <source>
        <dbReference type="ARBA" id="ARBA00022692"/>
    </source>
</evidence>
<dbReference type="PANTHER" id="PTHR10165">
    <property type="entry name" value="LIPID PHOSPHATE PHOSPHATASE"/>
    <property type="match status" value="1"/>
</dbReference>
<dbReference type="Gene3D" id="1.20.144.10">
    <property type="entry name" value="Phosphatidic acid phosphatase type 2/haloperoxidase"/>
    <property type="match status" value="1"/>
</dbReference>
<keyword evidence="5 6" id="KW-0472">Membrane</keyword>
<dbReference type="GO" id="GO:0016020">
    <property type="term" value="C:membrane"/>
    <property type="evidence" value="ECO:0007669"/>
    <property type="project" value="UniProtKB-SubCell"/>
</dbReference>
<keyword evidence="3 6" id="KW-0812">Transmembrane</keyword>
<dbReference type="Pfam" id="PF01569">
    <property type="entry name" value="PAP2"/>
    <property type="match status" value="1"/>
</dbReference>
<feature type="transmembrane region" description="Helical" evidence="6">
    <location>
        <begin position="107"/>
        <end position="125"/>
    </location>
</feature>
<dbReference type="InterPro" id="IPR043216">
    <property type="entry name" value="PAP-like"/>
</dbReference>
<evidence type="ECO:0000256" key="4">
    <source>
        <dbReference type="ARBA" id="ARBA00022989"/>
    </source>
</evidence>
<accession>A0AAD5S8A8</accession>
<dbReference type="EMBL" id="JADGJD010000695">
    <property type="protein sequence ID" value="KAJ3049093.1"/>
    <property type="molecule type" value="Genomic_DNA"/>
</dbReference>
<keyword evidence="9" id="KW-1185">Reference proteome</keyword>
<protein>
    <recommendedName>
        <fullName evidence="7">Phosphatidic acid phosphatase type 2/haloperoxidase domain-containing protein</fullName>
    </recommendedName>
</protein>
<dbReference type="InterPro" id="IPR000326">
    <property type="entry name" value="PAP2/HPO"/>
</dbReference>
<feature type="domain" description="Phosphatidic acid phosphatase type 2/haloperoxidase" evidence="7">
    <location>
        <begin position="1"/>
        <end position="122"/>
    </location>
</feature>
<dbReference type="GO" id="GO:0046839">
    <property type="term" value="P:phospholipid dephosphorylation"/>
    <property type="evidence" value="ECO:0007669"/>
    <property type="project" value="TreeGrafter"/>
</dbReference>
<evidence type="ECO:0000256" key="6">
    <source>
        <dbReference type="SAM" id="Phobius"/>
    </source>
</evidence>
<evidence type="ECO:0000256" key="1">
    <source>
        <dbReference type="ARBA" id="ARBA00004141"/>
    </source>
</evidence>
<proteinExistence type="inferred from homology"/>
<evidence type="ECO:0000313" key="8">
    <source>
        <dbReference type="EMBL" id="KAJ3049093.1"/>
    </source>
</evidence>
<organism evidence="8 9">
    <name type="scientific">Rhizophlyctis rosea</name>
    <dbReference type="NCBI Taxonomy" id="64517"/>
    <lineage>
        <taxon>Eukaryota</taxon>
        <taxon>Fungi</taxon>
        <taxon>Fungi incertae sedis</taxon>
        <taxon>Chytridiomycota</taxon>
        <taxon>Chytridiomycota incertae sedis</taxon>
        <taxon>Chytridiomycetes</taxon>
        <taxon>Rhizophlyctidales</taxon>
        <taxon>Rhizophlyctidaceae</taxon>
        <taxon>Rhizophlyctis</taxon>
    </lineage>
</organism>
<dbReference type="InterPro" id="IPR036938">
    <property type="entry name" value="PAP2/HPO_sf"/>
</dbReference>
<keyword evidence="4 6" id="KW-1133">Transmembrane helix</keyword>
<dbReference type="AlphaFoldDB" id="A0AAD5S8A8"/>
<dbReference type="GO" id="GO:0008195">
    <property type="term" value="F:phosphatidate phosphatase activity"/>
    <property type="evidence" value="ECO:0007669"/>
    <property type="project" value="TreeGrafter"/>
</dbReference>
<evidence type="ECO:0000256" key="5">
    <source>
        <dbReference type="ARBA" id="ARBA00023136"/>
    </source>
</evidence>
<dbReference type="SMART" id="SM00014">
    <property type="entry name" value="acidPPc"/>
    <property type="match status" value="1"/>
</dbReference>
<evidence type="ECO:0000259" key="7">
    <source>
        <dbReference type="SMART" id="SM00014"/>
    </source>
</evidence>
<evidence type="ECO:0000256" key="2">
    <source>
        <dbReference type="ARBA" id="ARBA00008816"/>
    </source>
</evidence>
<dbReference type="PANTHER" id="PTHR10165:SF35">
    <property type="entry name" value="RE23632P"/>
    <property type="match status" value="1"/>
</dbReference>
<sequence>MAVGRLRPDFLARCAFSVLKQACTGDAELIREGRLSFPSGHSGRTASGLGVLALYLAGKTKVLVFDGAAWRRGGRGLAILTVVGPVIGAMYVAVSRLQANMHHWEDVVVGDIVGFAFAYLVYRFYFPSPFVESAYVGKPKAEAEENGGEEVDSVDG</sequence>
<reference evidence="8" key="1">
    <citation type="submission" date="2020-05" db="EMBL/GenBank/DDBJ databases">
        <title>Phylogenomic resolution of chytrid fungi.</title>
        <authorList>
            <person name="Stajich J.E."/>
            <person name="Amses K."/>
            <person name="Simmons R."/>
            <person name="Seto K."/>
            <person name="Myers J."/>
            <person name="Bonds A."/>
            <person name="Quandt C.A."/>
            <person name="Barry K."/>
            <person name="Liu P."/>
            <person name="Grigoriev I."/>
            <person name="Longcore J.E."/>
            <person name="James T.Y."/>
        </authorList>
    </citation>
    <scope>NUCLEOTIDE SEQUENCE</scope>
    <source>
        <strain evidence="8">JEL0318</strain>
    </source>
</reference>